<accession>A0ABX2B4L5</accession>
<dbReference type="InterPro" id="IPR012944">
    <property type="entry name" value="SusD_RagB_dom"/>
</dbReference>
<organism evidence="9 10">
    <name type="scientific">Xylanibacter caecicola</name>
    <dbReference type="NCBI Taxonomy" id="2736294"/>
    <lineage>
        <taxon>Bacteria</taxon>
        <taxon>Pseudomonadati</taxon>
        <taxon>Bacteroidota</taxon>
        <taxon>Bacteroidia</taxon>
        <taxon>Bacteroidales</taxon>
        <taxon>Prevotellaceae</taxon>
        <taxon>Xylanibacter</taxon>
    </lineage>
</organism>
<evidence type="ECO:0000259" key="8">
    <source>
        <dbReference type="Pfam" id="PF14322"/>
    </source>
</evidence>
<sequence>MKKNNIKIFCIALASVMSLTSCSDSFLEDKKNNDNVGTEIYEFTSGCNGRLNDLYSWCLPAINGQSSKYSSDGSADICGKSTEEYSGFSDFVNPQIELSSMSTTNSVPDYFMNNSGNIQEAVYGRIRNINDFIGYVEAGPISQEDKDVYLGQAYFLRAWCYYNLLKWYGGVPIVTEVLEASETSLKPRSSAKACVTFILDDLQKSATMLAAKTKNGGWKGSDYGRVTTGTALALKGRVLLLWASPLFNRANDMQRWTNAYEAMQKDLADINACGYGLYNESGNINGSAFANMFLQSKQNPEAVFVTLYNNVQGDGLDNQKNNRWERDIRPANTGGGGKNASAMLVDMFPMADGKIPATVGTYTKLETSSITYENAYPFMNRDPRFYRTFALPGFRWTYNGNASEKDKNNPADGKNYVLWNYVWYKNANDMGNAESGSSYAADNLGNSKVGVYVRKKSDDADINGSPLYNYVANDTKGAAPFYSAAPLIELRYAEVLLNLAEVACGAEHMDVAVGYLQKIRERAGYTAENNYGLQSNLASDQAACMSAILYERQIEFAYEGKRFDDLRRWMLFDGGTERVAGAPNTWTLTGWGGNTCTWLGFKPLNGQRRENMEFRTADKFGTADPEYGKDPLIKAGVERYKGVDFRLELTSQLTDLKTWYKNNLVRKMKKGDGRDANHTDLYMNFRARYYFLGLCSGAMNATKGIQQTIGWEDYNNGGANGTFDPLAENSEAE</sequence>
<evidence type="ECO:0000256" key="3">
    <source>
        <dbReference type="ARBA" id="ARBA00022729"/>
    </source>
</evidence>
<feature type="domain" description="RagB/SusD" evidence="7">
    <location>
        <begin position="300"/>
        <end position="589"/>
    </location>
</feature>
<feature type="signal peptide" evidence="6">
    <location>
        <begin position="1"/>
        <end position="23"/>
    </location>
</feature>
<gene>
    <name evidence="9" type="ORF">HPS54_10245</name>
</gene>
<protein>
    <submittedName>
        <fullName evidence="9">RagB/SusD family nutrient uptake outer membrane protein</fullName>
    </submittedName>
</protein>
<feature type="domain" description="SusD-like N-terminal" evidence="8">
    <location>
        <begin position="113"/>
        <end position="214"/>
    </location>
</feature>
<evidence type="ECO:0000259" key="7">
    <source>
        <dbReference type="Pfam" id="PF07980"/>
    </source>
</evidence>
<dbReference type="InterPro" id="IPR011990">
    <property type="entry name" value="TPR-like_helical_dom_sf"/>
</dbReference>
<dbReference type="RefSeq" id="WP_172345357.1">
    <property type="nucleotide sequence ID" value="NZ_CASYYZ010000019.1"/>
</dbReference>
<dbReference type="SUPFAM" id="SSF48452">
    <property type="entry name" value="TPR-like"/>
    <property type="match status" value="1"/>
</dbReference>
<name>A0ABX2B4L5_9BACT</name>
<dbReference type="EMBL" id="JABKKJ010000020">
    <property type="protein sequence ID" value="NPE25892.1"/>
    <property type="molecule type" value="Genomic_DNA"/>
</dbReference>
<dbReference type="Pfam" id="PF14322">
    <property type="entry name" value="SusD-like_3"/>
    <property type="match status" value="1"/>
</dbReference>
<comment type="subcellular location">
    <subcellularLocation>
        <location evidence="1">Cell outer membrane</location>
    </subcellularLocation>
</comment>
<evidence type="ECO:0000256" key="4">
    <source>
        <dbReference type="ARBA" id="ARBA00023136"/>
    </source>
</evidence>
<proteinExistence type="inferred from homology"/>
<comment type="caution">
    <text evidence="9">The sequence shown here is derived from an EMBL/GenBank/DDBJ whole genome shotgun (WGS) entry which is preliminary data.</text>
</comment>
<evidence type="ECO:0000313" key="9">
    <source>
        <dbReference type="EMBL" id="NPE25892.1"/>
    </source>
</evidence>
<keyword evidence="5" id="KW-0998">Cell outer membrane</keyword>
<evidence type="ECO:0000256" key="6">
    <source>
        <dbReference type="SAM" id="SignalP"/>
    </source>
</evidence>
<dbReference type="Pfam" id="PF07980">
    <property type="entry name" value="SusD_RagB"/>
    <property type="match status" value="1"/>
</dbReference>
<reference evidence="9 10" key="1">
    <citation type="submission" date="2020-05" db="EMBL/GenBank/DDBJ databases">
        <title>Distinct polysaccharide utilization as determinants for interspecies competition between intestinal Prevotella spp.</title>
        <authorList>
            <person name="Galvez E.J.C."/>
            <person name="Iljazovic A."/>
            <person name="Strowig T."/>
        </authorList>
    </citation>
    <scope>NUCLEOTIDE SEQUENCE [LARGE SCALE GENOMIC DNA]</scope>
    <source>
        <strain evidence="9 10">PCHR</strain>
    </source>
</reference>
<evidence type="ECO:0000256" key="1">
    <source>
        <dbReference type="ARBA" id="ARBA00004442"/>
    </source>
</evidence>
<evidence type="ECO:0000313" key="10">
    <source>
        <dbReference type="Proteomes" id="UP000820977"/>
    </source>
</evidence>
<keyword evidence="3 6" id="KW-0732">Signal</keyword>
<keyword evidence="10" id="KW-1185">Reference proteome</keyword>
<keyword evidence="4" id="KW-0472">Membrane</keyword>
<evidence type="ECO:0000256" key="2">
    <source>
        <dbReference type="ARBA" id="ARBA00006275"/>
    </source>
</evidence>
<dbReference type="Gene3D" id="1.25.40.390">
    <property type="match status" value="1"/>
</dbReference>
<dbReference type="InterPro" id="IPR033985">
    <property type="entry name" value="SusD-like_N"/>
</dbReference>
<comment type="similarity">
    <text evidence="2">Belongs to the SusD family.</text>
</comment>
<dbReference type="PROSITE" id="PS51257">
    <property type="entry name" value="PROKAR_LIPOPROTEIN"/>
    <property type="match status" value="1"/>
</dbReference>
<evidence type="ECO:0000256" key="5">
    <source>
        <dbReference type="ARBA" id="ARBA00023237"/>
    </source>
</evidence>
<dbReference type="Proteomes" id="UP000820977">
    <property type="component" value="Unassembled WGS sequence"/>
</dbReference>
<feature type="chain" id="PRO_5046954635" evidence="6">
    <location>
        <begin position="24"/>
        <end position="733"/>
    </location>
</feature>